<dbReference type="RefSeq" id="WP_006368891.1">
    <property type="nucleotide sequence ID" value="NZ_JAAXPC010000023.1"/>
</dbReference>
<dbReference type="EMBL" id="JAAXPC010000023">
    <property type="protein sequence ID" value="NKY04811.1"/>
    <property type="molecule type" value="Genomic_DNA"/>
</dbReference>
<comment type="caution">
    <text evidence="1">The sequence shown here is derived from an EMBL/GenBank/DDBJ whole genome shotgun (WGS) entry which is preliminary data.</text>
</comment>
<reference evidence="1 2" key="1">
    <citation type="submission" date="2020-04" db="EMBL/GenBank/DDBJ databases">
        <title>MicrobeNet Type strains.</title>
        <authorList>
            <person name="Nicholson A.C."/>
        </authorList>
    </citation>
    <scope>NUCLEOTIDE SEQUENCE [LARGE SCALE GENOMIC DNA]</scope>
    <source>
        <strain evidence="1 2">ATCC BAA-14</strain>
    </source>
</reference>
<evidence type="ECO:0000313" key="2">
    <source>
        <dbReference type="Proteomes" id="UP000563898"/>
    </source>
</evidence>
<dbReference type="AlphaFoldDB" id="A0A846WWI2"/>
<gene>
    <name evidence="1" type="ORF">HGA05_24935</name>
</gene>
<proteinExistence type="predicted"/>
<evidence type="ECO:0000313" key="1">
    <source>
        <dbReference type="EMBL" id="NKY04811.1"/>
    </source>
</evidence>
<organism evidence="1 2">
    <name type="scientific">Gordonia polyisoprenivorans</name>
    <dbReference type="NCBI Taxonomy" id="84595"/>
    <lineage>
        <taxon>Bacteria</taxon>
        <taxon>Bacillati</taxon>
        <taxon>Actinomycetota</taxon>
        <taxon>Actinomycetes</taxon>
        <taxon>Mycobacteriales</taxon>
        <taxon>Gordoniaceae</taxon>
        <taxon>Gordonia</taxon>
    </lineage>
</organism>
<dbReference type="Proteomes" id="UP000563898">
    <property type="component" value="Unassembled WGS sequence"/>
</dbReference>
<name>A0A846WWI2_9ACTN</name>
<accession>A0A846WWI2</accession>
<protein>
    <submittedName>
        <fullName evidence="1">Uncharacterized protein</fullName>
    </submittedName>
</protein>
<sequence length="162" mass="16851">MFELLPSLKGVLVSRSFDPTLWPVPIHSSGTDLFIGETDLRAESLRHTTGFFVDAAGEPRCPSTDECDAAHPVLVTRIIAAHVTGGRAVVRVDAALPLTTAISDVAFVGVGLAGATLADITVIDTAGHRRTVHAELPAGVIATGTLVIALRPVADRASVVAR</sequence>